<dbReference type="AlphaFoldDB" id="A0AAE1TZV6"/>
<comment type="caution">
    <text evidence="3">The sequence shown here is derived from an EMBL/GenBank/DDBJ whole genome shotgun (WGS) entry which is preliminary data.</text>
</comment>
<keyword evidence="4" id="KW-1185">Reference proteome</keyword>
<sequence>MKISLKLSWTAIQVSCCVVIVFVWEGKGGGKNRELGRVEEGTGGGKNREQTGEGGGGKRARTGSKEGGEVEWRVQEQGAGWMGRGSRGVCLAGVFACSDGERRKGGEGSLVGHGGCCDKGVLGGGGQPVMREGGATGGGGGGRKEEEE</sequence>
<keyword evidence="2" id="KW-0732">Signal</keyword>
<proteinExistence type="predicted"/>
<evidence type="ECO:0000313" key="3">
    <source>
        <dbReference type="EMBL" id="KAK4301144.1"/>
    </source>
</evidence>
<organism evidence="3 4">
    <name type="scientific">Petrolisthes manimaculis</name>
    <dbReference type="NCBI Taxonomy" id="1843537"/>
    <lineage>
        <taxon>Eukaryota</taxon>
        <taxon>Metazoa</taxon>
        <taxon>Ecdysozoa</taxon>
        <taxon>Arthropoda</taxon>
        <taxon>Crustacea</taxon>
        <taxon>Multicrustacea</taxon>
        <taxon>Malacostraca</taxon>
        <taxon>Eumalacostraca</taxon>
        <taxon>Eucarida</taxon>
        <taxon>Decapoda</taxon>
        <taxon>Pleocyemata</taxon>
        <taxon>Anomura</taxon>
        <taxon>Galatheoidea</taxon>
        <taxon>Porcellanidae</taxon>
        <taxon>Petrolisthes</taxon>
    </lineage>
</organism>
<feature type="compositionally biased region" description="Basic and acidic residues" evidence="1">
    <location>
        <begin position="32"/>
        <end position="51"/>
    </location>
</feature>
<gene>
    <name evidence="3" type="ORF">Pmani_026700</name>
</gene>
<feature type="region of interest" description="Disordered" evidence="1">
    <location>
        <begin position="122"/>
        <end position="148"/>
    </location>
</feature>
<reference evidence="3" key="1">
    <citation type="submission" date="2023-11" db="EMBL/GenBank/DDBJ databases">
        <title>Genome assemblies of two species of porcelain crab, Petrolisthes cinctipes and Petrolisthes manimaculis (Anomura: Porcellanidae).</title>
        <authorList>
            <person name="Angst P."/>
        </authorList>
    </citation>
    <scope>NUCLEOTIDE SEQUENCE</scope>
    <source>
        <strain evidence="3">PB745_02</strain>
        <tissue evidence="3">Gill</tissue>
    </source>
</reference>
<protein>
    <submittedName>
        <fullName evidence="3">Uncharacterized protein</fullName>
    </submittedName>
</protein>
<feature type="chain" id="PRO_5042156329" evidence="2">
    <location>
        <begin position="17"/>
        <end position="148"/>
    </location>
</feature>
<accession>A0AAE1TZV6</accession>
<feature type="signal peptide" evidence="2">
    <location>
        <begin position="1"/>
        <end position="16"/>
    </location>
</feature>
<evidence type="ECO:0000256" key="2">
    <source>
        <dbReference type="SAM" id="SignalP"/>
    </source>
</evidence>
<dbReference type="Proteomes" id="UP001292094">
    <property type="component" value="Unassembled WGS sequence"/>
</dbReference>
<evidence type="ECO:0000256" key="1">
    <source>
        <dbReference type="SAM" id="MobiDB-lite"/>
    </source>
</evidence>
<dbReference type="EMBL" id="JAWZYT010002919">
    <property type="protein sequence ID" value="KAK4301144.1"/>
    <property type="molecule type" value="Genomic_DNA"/>
</dbReference>
<evidence type="ECO:0000313" key="4">
    <source>
        <dbReference type="Proteomes" id="UP001292094"/>
    </source>
</evidence>
<feature type="region of interest" description="Disordered" evidence="1">
    <location>
        <begin position="32"/>
        <end position="70"/>
    </location>
</feature>
<name>A0AAE1TZV6_9EUCA</name>